<dbReference type="GO" id="GO:0043597">
    <property type="term" value="C:cytoplasmic replication fork"/>
    <property type="evidence" value="ECO:0007669"/>
    <property type="project" value="TreeGrafter"/>
</dbReference>
<dbReference type="InterPro" id="IPR013826">
    <property type="entry name" value="Topo_IA_cen_sub3"/>
</dbReference>
<dbReference type="InterPro" id="IPR034144">
    <property type="entry name" value="TOPRIM_TopoIII"/>
</dbReference>
<dbReference type="NCBIfam" id="NF011313">
    <property type="entry name" value="PRK14724.1"/>
    <property type="match status" value="1"/>
</dbReference>
<dbReference type="Pfam" id="PF01131">
    <property type="entry name" value="Topoisom_bac"/>
    <property type="match status" value="1"/>
</dbReference>
<dbReference type="PANTHER" id="PTHR11390:SF21">
    <property type="entry name" value="DNA TOPOISOMERASE 3-ALPHA"/>
    <property type="match status" value="1"/>
</dbReference>
<keyword evidence="4" id="KW-0479">Metal-binding</keyword>
<keyword evidence="17" id="KW-1185">Reference proteome</keyword>
<keyword evidence="6" id="KW-0799">Topoisomerase</keyword>
<dbReference type="SMART" id="SM00493">
    <property type="entry name" value="TOPRIM"/>
    <property type="match status" value="1"/>
</dbReference>
<dbReference type="InterPro" id="IPR013824">
    <property type="entry name" value="Topo_IA_cen_sub1"/>
</dbReference>
<sequence length="903" mass="100616">MKQLIIAEKPSVANDIAKALGGFTKTGDYFESDDYVLSSAIGHLLELTVPEEYDVKRGKWSFTHLPMIPPHFALNPIERTQERLRLLTRLIKRKDVTGLVNACDAGREGELIFRYVAQHALGAKQKPVRRLWLQSMTTTAIRDGFAHLRTDEEMLPLADAARCRSEADWLIGINGTRAMTAFNSKEGGFYKTPVGRVQTPTLAIMVERESRIRNFVSRDYWEVEGEFQCVAGTYKGRWFDEKFKKADDEHARAERLWDKAKADALRKKCLGQHGTVDEDSKPKTEACPMLYDLTSLQREANGRFGFSAKNTLGIAQALYEKHKALTYPRTDSRHLPEDYIGTVKETLASMAGTPYATFAGAIIKNGWVHPNKRIFNNAKVSDHFAIIPTGAAPKNLSEPEQKIYDLVTKRFLAIFYPSAEYNITTRITRIEKEAFKTEGKVLVTPGWLAVYGKESQETREEAGENLTLPPLEKNERVWAKDVEVKTKATQPPPRFTEATLLTAMEGAGKLIEDEELREAMSERGLGTPATRAATIEGLLAEEYLHRNGRELQPTAKAFSLLFALENLGVDEIRSPELTGEWEYKLKEMEHGRLARDEFMSHIVDKTREMVERIKTGELPEAAFSTLKTPCPRCGGVIQENYKKFQCKSCDYSLWKIVASRQWEPEEMDELLTKRVIGPLQGFRSKMGRPFAAMIKLKEDHTPEFDFGQSDADADGEEVDFSTQESLGACPKCGARVFEHGMAYVCEKAVGAGKTCDFRSGKIILQQEVARADMQKLLATGKTDLLKGFISNKTRRKFSAYLVRDAKTGKVGFEFEPRAPKAGAKPAAKADEAKPAKAKAAPTVGADDTAKTKFQRRLTPDSSALSEAAVAKKAAVKKPAAKKPAAKKAAAKPATKKPAAKKAV</sequence>
<dbReference type="CDD" id="cd03362">
    <property type="entry name" value="TOPRIM_TopoIA_TopoIII"/>
    <property type="match status" value="1"/>
</dbReference>
<evidence type="ECO:0000256" key="12">
    <source>
        <dbReference type="ARBA" id="ARBA00032877"/>
    </source>
</evidence>
<feature type="region of interest" description="Disordered" evidence="13">
    <location>
        <begin position="818"/>
        <end position="903"/>
    </location>
</feature>
<feature type="domain" description="Toprim" evidence="14">
    <location>
        <begin position="2"/>
        <end position="135"/>
    </location>
</feature>
<keyword evidence="7" id="KW-0238">DNA-binding</keyword>
<dbReference type="SMART" id="SM00436">
    <property type="entry name" value="TOP1Bc"/>
    <property type="match status" value="1"/>
</dbReference>
<evidence type="ECO:0000256" key="5">
    <source>
        <dbReference type="ARBA" id="ARBA00022842"/>
    </source>
</evidence>
<dbReference type="SUPFAM" id="SSF56712">
    <property type="entry name" value="Prokaryotic type I DNA topoisomerase"/>
    <property type="match status" value="1"/>
</dbReference>
<evidence type="ECO:0000256" key="3">
    <source>
        <dbReference type="ARBA" id="ARBA00012891"/>
    </source>
</evidence>
<dbReference type="RefSeq" id="WP_070099317.1">
    <property type="nucleotide sequence ID" value="NZ_AP012547.1"/>
</dbReference>
<dbReference type="InterPro" id="IPR025589">
    <property type="entry name" value="Toprim_C_rpt"/>
</dbReference>
<dbReference type="InterPro" id="IPR003602">
    <property type="entry name" value="Topo_IA_DNA-bd_dom"/>
</dbReference>
<dbReference type="HOGENOM" id="CLU_002929_5_2_4"/>
<dbReference type="GO" id="GO:0006265">
    <property type="term" value="P:DNA topological change"/>
    <property type="evidence" value="ECO:0007669"/>
    <property type="project" value="InterPro"/>
</dbReference>
<dbReference type="GO" id="GO:0006310">
    <property type="term" value="P:DNA recombination"/>
    <property type="evidence" value="ECO:0007669"/>
    <property type="project" value="TreeGrafter"/>
</dbReference>
<dbReference type="InterPro" id="IPR013825">
    <property type="entry name" value="Topo_IA_cen_sub2"/>
</dbReference>
<dbReference type="GO" id="GO:0003677">
    <property type="term" value="F:DNA binding"/>
    <property type="evidence" value="ECO:0007669"/>
    <property type="project" value="UniProtKB-KW"/>
</dbReference>
<dbReference type="PANTHER" id="PTHR11390">
    <property type="entry name" value="PROKARYOTIC DNA TOPOISOMERASE"/>
    <property type="match status" value="1"/>
</dbReference>
<dbReference type="Proteomes" id="UP000031637">
    <property type="component" value="Chromosome"/>
</dbReference>
<dbReference type="InterPro" id="IPR013497">
    <property type="entry name" value="Topo_IA_cen"/>
</dbReference>
<dbReference type="InterPro" id="IPR005738">
    <property type="entry name" value="TopoIII"/>
</dbReference>
<dbReference type="Gene3D" id="3.40.50.140">
    <property type="match status" value="1"/>
</dbReference>
<dbReference type="NCBIfam" id="TIGR01056">
    <property type="entry name" value="topB"/>
    <property type="match status" value="1"/>
</dbReference>
<dbReference type="STRING" id="1223802.SUTH_00114"/>
<dbReference type="Pfam" id="PF01751">
    <property type="entry name" value="Toprim"/>
    <property type="match status" value="1"/>
</dbReference>
<evidence type="ECO:0000313" key="16">
    <source>
        <dbReference type="EMBL" id="BAO27934.1"/>
    </source>
</evidence>
<dbReference type="SMART" id="SM00437">
    <property type="entry name" value="TOP1Ac"/>
    <property type="match status" value="1"/>
</dbReference>
<name>W0S9R8_9PROT</name>
<dbReference type="EC" id="5.6.2.1" evidence="3"/>
<reference evidence="16 17" key="1">
    <citation type="journal article" date="2014" name="Syst. Appl. Microbiol.">
        <title>Complete genomes of freshwater sulfur oxidizers Sulfuricella denitrificans skB26 and Sulfuritalea hydrogenivorans sk43H: genetic insights into the sulfur oxidation pathway of betaproteobacteria.</title>
        <authorList>
            <person name="Watanabe T."/>
            <person name="Kojima H."/>
            <person name="Fukui M."/>
        </authorList>
    </citation>
    <scope>NUCLEOTIDE SEQUENCE [LARGE SCALE GENOMIC DNA]</scope>
    <source>
        <strain evidence="16">DSM22779</strain>
    </source>
</reference>
<keyword evidence="8 16" id="KW-0413">Isomerase</keyword>
<dbReference type="PROSITE" id="PS50880">
    <property type="entry name" value="TOPRIM"/>
    <property type="match status" value="1"/>
</dbReference>
<comment type="similarity">
    <text evidence="2">Belongs to the type IA topoisomerase family.</text>
</comment>
<evidence type="ECO:0000256" key="1">
    <source>
        <dbReference type="ARBA" id="ARBA00000213"/>
    </source>
</evidence>
<dbReference type="Gene3D" id="2.70.20.10">
    <property type="entry name" value="Topoisomerase I, domain 3"/>
    <property type="match status" value="1"/>
</dbReference>
<evidence type="ECO:0000256" key="2">
    <source>
        <dbReference type="ARBA" id="ARBA00009446"/>
    </source>
</evidence>
<dbReference type="AlphaFoldDB" id="W0S9R8"/>
<feature type="compositionally biased region" description="Basic residues" evidence="13">
    <location>
        <begin position="873"/>
        <end position="903"/>
    </location>
</feature>
<accession>W0S9R8</accession>
<evidence type="ECO:0000259" key="15">
    <source>
        <dbReference type="PROSITE" id="PS52039"/>
    </source>
</evidence>
<dbReference type="InterPro" id="IPR023406">
    <property type="entry name" value="Topo_IA_AS"/>
</dbReference>
<evidence type="ECO:0000256" key="9">
    <source>
        <dbReference type="ARBA" id="ARBA00030003"/>
    </source>
</evidence>
<proteinExistence type="inferred from homology"/>
<evidence type="ECO:0000256" key="4">
    <source>
        <dbReference type="ARBA" id="ARBA00022723"/>
    </source>
</evidence>
<dbReference type="NCBIfam" id="NF005829">
    <property type="entry name" value="PRK07726.1"/>
    <property type="match status" value="1"/>
</dbReference>
<dbReference type="CDD" id="cd00186">
    <property type="entry name" value="TOP1Ac"/>
    <property type="match status" value="1"/>
</dbReference>
<dbReference type="InterPro" id="IPR006171">
    <property type="entry name" value="TOPRIM_dom"/>
</dbReference>
<dbReference type="GO" id="GO:0006281">
    <property type="term" value="P:DNA repair"/>
    <property type="evidence" value="ECO:0007669"/>
    <property type="project" value="TreeGrafter"/>
</dbReference>
<evidence type="ECO:0000259" key="14">
    <source>
        <dbReference type="PROSITE" id="PS50880"/>
    </source>
</evidence>
<evidence type="ECO:0000256" key="10">
    <source>
        <dbReference type="ARBA" id="ARBA00031985"/>
    </source>
</evidence>
<dbReference type="NCBIfam" id="NF006032">
    <property type="entry name" value="PRK08173.1"/>
    <property type="match status" value="1"/>
</dbReference>
<evidence type="ECO:0000256" key="13">
    <source>
        <dbReference type="SAM" id="MobiDB-lite"/>
    </source>
</evidence>
<evidence type="ECO:0000256" key="8">
    <source>
        <dbReference type="ARBA" id="ARBA00023235"/>
    </source>
</evidence>
<dbReference type="InterPro" id="IPR003601">
    <property type="entry name" value="Topo_IA_2"/>
</dbReference>
<dbReference type="OrthoDB" id="9803554at2"/>
<dbReference type="PROSITE" id="PS00396">
    <property type="entry name" value="TOPO_IA_1"/>
    <property type="match status" value="1"/>
</dbReference>
<dbReference type="InterPro" id="IPR000380">
    <property type="entry name" value="Topo_IA"/>
</dbReference>
<dbReference type="EMBL" id="AP012547">
    <property type="protein sequence ID" value="BAO27934.1"/>
    <property type="molecule type" value="Genomic_DNA"/>
</dbReference>
<protein>
    <recommendedName>
        <fullName evidence="3">DNA topoisomerase</fullName>
        <ecNumber evidence="3">5.6.2.1</ecNumber>
    </recommendedName>
    <alternativeName>
        <fullName evidence="12">Omega-protein</fullName>
    </alternativeName>
    <alternativeName>
        <fullName evidence="11">Relaxing enzyme</fullName>
    </alternativeName>
    <alternativeName>
        <fullName evidence="9">Swivelase</fullName>
    </alternativeName>
    <alternativeName>
        <fullName evidence="10">Untwisting enzyme</fullName>
    </alternativeName>
</protein>
<dbReference type="Gene3D" id="1.10.460.10">
    <property type="entry name" value="Topoisomerase I, domain 2"/>
    <property type="match status" value="1"/>
</dbReference>
<dbReference type="KEGG" id="shd:SUTH_00114"/>
<keyword evidence="5" id="KW-0460">Magnesium</keyword>
<gene>
    <name evidence="16" type="ORF">SUTH_00114</name>
</gene>
<dbReference type="InterPro" id="IPR023405">
    <property type="entry name" value="Topo_IA_core_domain"/>
</dbReference>
<dbReference type="GO" id="GO:0003917">
    <property type="term" value="F:DNA topoisomerase type I (single strand cut, ATP-independent) activity"/>
    <property type="evidence" value="ECO:0007669"/>
    <property type="project" value="UniProtKB-EC"/>
</dbReference>
<dbReference type="PRINTS" id="PR00417">
    <property type="entry name" value="PRTPISMRASEI"/>
</dbReference>
<evidence type="ECO:0000256" key="6">
    <source>
        <dbReference type="ARBA" id="ARBA00023029"/>
    </source>
</evidence>
<evidence type="ECO:0000256" key="11">
    <source>
        <dbReference type="ARBA" id="ARBA00032235"/>
    </source>
</evidence>
<evidence type="ECO:0000313" key="17">
    <source>
        <dbReference type="Proteomes" id="UP000031637"/>
    </source>
</evidence>
<comment type="catalytic activity">
    <reaction evidence="1">
        <text>ATP-independent breakage of single-stranded DNA, followed by passage and rejoining.</text>
        <dbReference type="EC" id="5.6.2.1"/>
    </reaction>
</comment>
<dbReference type="Gene3D" id="1.10.290.10">
    <property type="entry name" value="Topoisomerase I, domain 4"/>
    <property type="match status" value="1"/>
</dbReference>
<evidence type="ECO:0000256" key="7">
    <source>
        <dbReference type="ARBA" id="ARBA00023125"/>
    </source>
</evidence>
<dbReference type="GO" id="GO:0046872">
    <property type="term" value="F:metal ion binding"/>
    <property type="evidence" value="ECO:0007669"/>
    <property type="project" value="UniProtKB-KW"/>
</dbReference>
<dbReference type="Pfam" id="PF13342">
    <property type="entry name" value="Toprim_Crpt"/>
    <property type="match status" value="2"/>
</dbReference>
<organism evidence="16 17">
    <name type="scientific">Sulfuritalea hydrogenivorans sk43H</name>
    <dbReference type="NCBI Taxonomy" id="1223802"/>
    <lineage>
        <taxon>Bacteria</taxon>
        <taxon>Pseudomonadati</taxon>
        <taxon>Pseudomonadota</taxon>
        <taxon>Betaproteobacteria</taxon>
        <taxon>Nitrosomonadales</taxon>
        <taxon>Sterolibacteriaceae</taxon>
        <taxon>Sulfuritalea</taxon>
    </lineage>
</organism>
<feature type="domain" description="Topo IA-type catalytic" evidence="15">
    <location>
        <begin position="154"/>
        <end position="610"/>
    </location>
</feature>
<dbReference type="PROSITE" id="PS52039">
    <property type="entry name" value="TOPO_IA_2"/>
    <property type="match status" value="1"/>
</dbReference>